<sequence length="77" mass="9022">MLDPLVQRQPSPDALFKAFVKAVNDALMDVQEFTELMRDATSKQVFAYATKSREDDPLNILPWRHKDHPNWFSMEKD</sequence>
<dbReference type="EMBL" id="AZGY01000013">
    <property type="protein sequence ID" value="KZZ93384.1"/>
    <property type="molecule type" value="Genomic_DNA"/>
</dbReference>
<evidence type="ECO:0000313" key="2">
    <source>
        <dbReference type="Proteomes" id="UP000078544"/>
    </source>
</evidence>
<accession>A0A168A2H4</accession>
<reference evidence="1 2" key="1">
    <citation type="journal article" date="2016" name="Genome Biol. Evol.">
        <title>Divergent and convergent evolution of fungal pathogenicity.</title>
        <authorList>
            <person name="Shang Y."/>
            <person name="Xiao G."/>
            <person name="Zheng P."/>
            <person name="Cen K."/>
            <person name="Zhan S."/>
            <person name="Wang C."/>
        </authorList>
    </citation>
    <scope>NUCLEOTIDE SEQUENCE [LARGE SCALE GENOMIC DNA]</scope>
    <source>
        <strain evidence="1 2">RCEF 2490</strain>
    </source>
</reference>
<proteinExistence type="predicted"/>
<comment type="caution">
    <text evidence="1">The sequence shown here is derived from an EMBL/GenBank/DDBJ whole genome shotgun (WGS) entry which is preliminary data.</text>
</comment>
<name>A0A168A2H4_9HYPO</name>
<dbReference type="AlphaFoldDB" id="A0A168A2H4"/>
<protein>
    <submittedName>
        <fullName evidence="1">Uncharacterized protein</fullName>
    </submittedName>
</protein>
<organism evidence="1 2">
    <name type="scientific">Moelleriella libera RCEF 2490</name>
    <dbReference type="NCBI Taxonomy" id="1081109"/>
    <lineage>
        <taxon>Eukaryota</taxon>
        <taxon>Fungi</taxon>
        <taxon>Dikarya</taxon>
        <taxon>Ascomycota</taxon>
        <taxon>Pezizomycotina</taxon>
        <taxon>Sordariomycetes</taxon>
        <taxon>Hypocreomycetidae</taxon>
        <taxon>Hypocreales</taxon>
        <taxon>Clavicipitaceae</taxon>
        <taxon>Moelleriella</taxon>
    </lineage>
</organism>
<gene>
    <name evidence="1" type="ORF">AAL_05769</name>
</gene>
<dbReference type="Proteomes" id="UP000078544">
    <property type="component" value="Unassembled WGS sequence"/>
</dbReference>
<evidence type="ECO:0000313" key="1">
    <source>
        <dbReference type="EMBL" id="KZZ93384.1"/>
    </source>
</evidence>
<keyword evidence="2" id="KW-1185">Reference proteome</keyword>
<dbReference type="STRING" id="1081109.A0A168A2H4"/>
<dbReference type="OrthoDB" id="5326237at2759"/>